<dbReference type="PROSITE" id="PS51199">
    <property type="entry name" value="SF4_HELICASE"/>
    <property type="match status" value="1"/>
</dbReference>
<dbReference type="Gene3D" id="3.40.50.300">
    <property type="entry name" value="P-loop containing nucleotide triphosphate hydrolases"/>
    <property type="match status" value="1"/>
</dbReference>
<gene>
    <name evidence="15" type="ORF">A3D67_03140</name>
</gene>
<dbReference type="GO" id="GO:0005829">
    <property type="term" value="C:cytosol"/>
    <property type="evidence" value="ECO:0007669"/>
    <property type="project" value="TreeGrafter"/>
</dbReference>
<dbReference type="GO" id="GO:0043139">
    <property type="term" value="F:5'-3' DNA helicase activity"/>
    <property type="evidence" value="ECO:0007669"/>
    <property type="project" value="UniProtKB-EC"/>
</dbReference>
<dbReference type="Pfam" id="PF03796">
    <property type="entry name" value="DnaB_C"/>
    <property type="match status" value="1"/>
</dbReference>
<evidence type="ECO:0000256" key="4">
    <source>
        <dbReference type="ARBA" id="ARBA00022741"/>
    </source>
</evidence>
<dbReference type="GO" id="GO:0005524">
    <property type="term" value="F:ATP binding"/>
    <property type="evidence" value="ECO:0007669"/>
    <property type="project" value="UniProtKB-UniRule"/>
</dbReference>
<dbReference type="Pfam" id="PF00772">
    <property type="entry name" value="DnaB"/>
    <property type="match status" value="1"/>
</dbReference>
<dbReference type="GO" id="GO:0016887">
    <property type="term" value="F:ATP hydrolysis activity"/>
    <property type="evidence" value="ECO:0007669"/>
    <property type="project" value="RHEA"/>
</dbReference>
<dbReference type="GO" id="GO:1990077">
    <property type="term" value="C:primosome complex"/>
    <property type="evidence" value="ECO:0007669"/>
    <property type="project" value="UniProtKB-UniRule"/>
</dbReference>
<sequence length="481" mass="53774">MSAYLPPQTLPSSPTKNIGGGFRVPPQDIENEKALLGSIMLKQGALFEIEDMVRPDSFYAVKHRIICEAMLDLHRKNEPIDILSVASRLAEKKQLETTGGRTYLAELVNVVPSSANLIYYAEIIQRKHILRKLIEAADAIGELGYNESADIAEILDGAEKRIFGVSNMSTSRNFTSLKDGLGEAFERLDRLHKSKGEIRGVPTGFKRLDNLLAGLQNSDLVILAARPSVGKTSLAMDIARNAASKHNIPIGIFSLETSAQQLVDKMLSAESLVDSWKLRTGSVRDEDFEHIQHALDRLSKAPIYINDVAGNSLLQIRSVSRRMKAEHGIRMIVVDYLQLITPPKSYESMVQQVTEISRGLKGIARELNIPVLALSQLSRAVEQRRDRPRLSDLRDSGALEQDADVVMFIHREDRYKDAEERNNIAEILVEKHRNGPLGKVELYFDEKRTTFKEIEEHTSRSDPTLPRDGAEDSLGGIEDDF</sequence>
<dbReference type="EC" id="5.6.2.3" evidence="11 12"/>
<dbReference type="EMBL" id="MHLN01000007">
    <property type="protein sequence ID" value="OGZ12287.1"/>
    <property type="molecule type" value="Genomic_DNA"/>
</dbReference>
<evidence type="ECO:0000256" key="13">
    <source>
        <dbReference type="SAM" id="MobiDB-lite"/>
    </source>
</evidence>
<name>A0A1G2DF60_9BACT</name>
<dbReference type="InterPro" id="IPR007693">
    <property type="entry name" value="DNA_helicase_DnaB-like_N"/>
</dbReference>
<dbReference type="InterPro" id="IPR036185">
    <property type="entry name" value="DNA_heli_DnaB-like_N_sf"/>
</dbReference>
<keyword evidence="2 12" id="KW-0639">Primosome</keyword>
<dbReference type="GO" id="GO:0003677">
    <property type="term" value="F:DNA binding"/>
    <property type="evidence" value="ECO:0007669"/>
    <property type="project" value="UniProtKB-UniRule"/>
</dbReference>
<dbReference type="InterPro" id="IPR027417">
    <property type="entry name" value="P-loop_NTPase"/>
</dbReference>
<dbReference type="NCBIfam" id="TIGR00665">
    <property type="entry name" value="DnaB"/>
    <property type="match status" value="1"/>
</dbReference>
<evidence type="ECO:0000313" key="16">
    <source>
        <dbReference type="Proteomes" id="UP000178099"/>
    </source>
</evidence>
<comment type="caution">
    <text evidence="15">The sequence shown here is derived from an EMBL/GenBank/DDBJ whole genome shotgun (WGS) entry which is preliminary data.</text>
</comment>
<dbReference type="SUPFAM" id="SSF52540">
    <property type="entry name" value="P-loop containing nucleoside triphosphate hydrolases"/>
    <property type="match status" value="1"/>
</dbReference>
<dbReference type="FunFam" id="1.10.860.10:FF:000001">
    <property type="entry name" value="Replicative DNA helicase"/>
    <property type="match status" value="1"/>
</dbReference>
<evidence type="ECO:0000256" key="7">
    <source>
        <dbReference type="ARBA" id="ARBA00022840"/>
    </source>
</evidence>
<dbReference type="PANTHER" id="PTHR30153">
    <property type="entry name" value="REPLICATIVE DNA HELICASE DNAB"/>
    <property type="match status" value="1"/>
</dbReference>
<dbReference type="PANTHER" id="PTHR30153:SF2">
    <property type="entry name" value="REPLICATIVE DNA HELICASE"/>
    <property type="match status" value="1"/>
</dbReference>
<feature type="region of interest" description="Disordered" evidence="13">
    <location>
        <begin position="453"/>
        <end position="481"/>
    </location>
</feature>
<evidence type="ECO:0000256" key="9">
    <source>
        <dbReference type="ARBA" id="ARBA00023235"/>
    </source>
</evidence>
<evidence type="ECO:0000256" key="1">
    <source>
        <dbReference type="ARBA" id="ARBA00008428"/>
    </source>
</evidence>
<evidence type="ECO:0000256" key="2">
    <source>
        <dbReference type="ARBA" id="ARBA00022515"/>
    </source>
</evidence>
<protein>
    <recommendedName>
        <fullName evidence="11 12">Replicative DNA helicase</fullName>
        <ecNumber evidence="11 12">5.6.2.3</ecNumber>
    </recommendedName>
</protein>
<organism evidence="15 16">
    <name type="scientific">Candidatus Lloydbacteria bacterium RIFCSPHIGHO2_02_FULL_51_22</name>
    <dbReference type="NCBI Taxonomy" id="1798663"/>
    <lineage>
        <taxon>Bacteria</taxon>
        <taxon>Candidatus Lloydiibacteriota</taxon>
    </lineage>
</organism>
<evidence type="ECO:0000256" key="5">
    <source>
        <dbReference type="ARBA" id="ARBA00022801"/>
    </source>
</evidence>
<keyword evidence="8 12" id="KW-0238">DNA-binding</keyword>
<dbReference type="SUPFAM" id="SSF48024">
    <property type="entry name" value="N-terminal domain of DnaB helicase"/>
    <property type="match status" value="1"/>
</dbReference>
<keyword evidence="5 12" id="KW-0378">Hydrolase</keyword>
<keyword evidence="3 12" id="KW-0235">DNA replication</keyword>
<evidence type="ECO:0000256" key="3">
    <source>
        <dbReference type="ARBA" id="ARBA00022705"/>
    </source>
</evidence>
<feature type="region of interest" description="Disordered" evidence="13">
    <location>
        <begin position="1"/>
        <end position="20"/>
    </location>
</feature>
<dbReference type="InterPro" id="IPR007692">
    <property type="entry name" value="DNA_helicase_DnaB"/>
</dbReference>
<evidence type="ECO:0000256" key="11">
    <source>
        <dbReference type="NCBIfam" id="TIGR00665"/>
    </source>
</evidence>
<keyword evidence="7 12" id="KW-0067">ATP-binding</keyword>
<dbReference type="NCBIfam" id="NF004384">
    <property type="entry name" value="PRK05748.1"/>
    <property type="match status" value="1"/>
</dbReference>
<evidence type="ECO:0000256" key="8">
    <source>
        <dbReference type="ARBA" id="ARBA00023125"/>
    </source>
</evidence>
<dbReference type="Gene3D" id="1.10.860.10">
    <property type="entry name" value="DNAb Helicase, Chain A"/>
    <property type="match status" value="1"/>
</dbReference>
<evidence type="ECO:0000256" key="10">
    <source>
        <dbReference type="ARBA" id="ARBA00048954"/>
    </source>
</evidence>
<evidence type="ECO:0000256" key="12">
    <source>
        <dbReference type="RuleBase" id="RU362085"/>
    </source>
</evidence>
<dbReference type="Proteomes" id="UP000178099">
    <property type="component" value="Unassembled WGS sequence"/>
</dbReference>
<keyword evidence="6 12" id="KW-0347">Helicase</keyword>
<comment type="function">
    <text evidence="12">The main replicative DNA helicase, it participates in initiation and elongation during chromosome replication. Travels ahead of the DNA replisome, separating dsDNA into templates for DNA synthesis. A processive ATP-dependent 5'-3' DNA helicase it has DNA-dependent ATPase activity.</text>
</comment>
<proteinExistence type="inferred from homology"/>
<evidence type="ECO:0000259" key="14">
    <source>
        <dbReference type="PROSITE" id="PS51199"/>
    </source>
</evidence>
<accession>A0A1G2DF60</accession>
<reference evidence="15 16" key="1">
    <citation type="journal article" date="2016" name="Nat. Commun.">
        <title>Thousands of microbial genomes shed light on interconnected biogeochemical processes in an aquifer system.</title>
        <authorList>
            <person name="Anantharaman K."/>
            <person name="Brown C.T."/>
            <person name="Hug L.A."/>
            <person name="Sharon I."/>
            <person name="Castelle C.J."/>
            <person name="Probst A.J."/>
            <person name="Thomas B.C."/>
            <person name="Singh A."/>
            <person name="Wilkins M.J."/>
            <person name="Karaoz U."/>
            <person name="Brodie E.L."/>
            <person name="Williams K.H."/>
            <person name="Hubbard S.S."/>
            <person name="Banfield J.F."/>
        </authorList>
    </citation>
    <scope>NUCLEOTIDE SEQUENCE [LARGE SCALE GENOMIC DNA]</scope>
</reference>
<comment type="similarity">
    <text evidence="1 12">Belongs to the helicase family. DnaB subfamily.</text>
</comment>
<dbReference type="AlphaFoldDB" id="A0A1G2DF60"/>
<dbReference type="CDD" id="cd00984">
    <property type="entry name" value="DnaB_C"/>
    <property type="match status" value="1"/>
</dbReference>
<evidence type="ECO:0000256" key="6">
    <source>
        <dbReference type="ARBA" id="ARBA00022806"/>
    </source>
</evidence>
<dbReference type="InterPro" id="IPR007694">
    <property type="entry name" value="DNA_helicase_DnaB-like_C"/>
</dbReference>
<feature type="domain" description="SF4 helicase" evidence="14">
    <location>
        <begin position="194"/>
        <end position="458"/>
    </location>
</feature>
<dbReference type="InterPro" id="IPR016136">
    <property type="entry name" value="DNA_helicase_N/primase_C"/>
</dbReference>
<keyword evidence="4 12" id="KW-0547">Nucleotide-binding</keyword>
<keyword evidence="9" id="KW-0413">Isomerase</keyword>
<dbReference type="GO" id="GO:0006269">
    <property type="term" value="P:DNA replication, synthesis of primer"/>
    <property type="evidence" value="ECO:0007669"/>
    <property type="project" value="UniProtKB-UniRule"/>
</dbReference>
<evidence type="ECO:0000313" key="15">
    <source>
        <dbReference type="EMBL" id="OGZ12287.1"/>
    </source>
</evidence>
<comment type="catalytic activity">
    <reaction evidence="10 12">
        <text>ATP + H2O = ADP + phosphate + H(+)</text>
        <dbReference type="Rhea" id="RHEA:13065"/>
        <dbReference type="ChEBI" id="CHEBI:15377"/>
        <dbReference type="ChEBI" id="CHEBI:15378"/>
        <dbReference type="ChEBI" id="CHEBI:30616"/>
        <dbReference type="ChEBI" id="CHEBI:43474"/>
        <dbReference type="ChEBI" id="CHEBI:456216"/>
        <dbReference type="EC" id="5.6.2.3"/>
    </reaction>
</comment>